<protein>
    <submittedName>
        <fullName evidence="1">Polyketide cyclase/dehydrase/lipid transport protein</fullName>
    </submittedName>
</protein>
<dbReference type="InterPro" id="IPR023393">
    <property type="entry name" value="START-like_dom_sf"/>
</dbReference>
<gene>
    <name evidence="1" type="ORF">FB559_6077</name>
</gene>
<keyword evidence="2" id="KW-1185">Reference proteome</keyword>
<evidence type="ECO:0000313" key="2">
    <source>
        <dbReference type="Proteomes" id="UP000316096"/>
    </source>
</evidence>
<reference evidence="1 2" key="1">
    <citation type="submission" date="2019-06" db="EMBL/GenBank/DDBJ databases">
        <title>Sequencing the genomes of 1000 actinobacteria strains.</title>
        <authorList>
            <person name="Klenk H.-P."/>
        </authorList>
    </citation>
    <scope>NUCLEOTIDE SEQUENCE [LARGE SCALE GENOMIC DNA]</scope>
    <source>
        <strain evidence="1 2">DSM 102200</strain>
    </source>
</reference>
<organism evidence="1 2">
    <name type="scientific">Actinoallomurus bryophytorum</name>
    <dbReference type="NCBI Taxonomy" id="1490222"/>
    <lineage>
        <taxon>Bacteria</taxon>
        <taxon>Bacillati</taxon>
        <taxon>Actinomycetota</taxon>
        <taxon>Actinomycetes</taxon>
        <taxon>Streptosporangiales</taxon>
        <taxon>Thermomonosporaceae</taxon>
        <taxon>Actinoallomurus</taxon>
    </lineage>
</organism>
<dbReference type="Proteomes" id="UP000316096">
    <property type="component" value="Unassembled WGS sequence"/>
</dbReference>
<sequence length="153" mass="17317">MPDEVAESVIVNAEPADVYAAVSDVRRMARWSPECFATWVWSRREGRPAGFVGFNRRGPLVWFTTCRVVVARPGEEFAFDVSTFGMPVSRWSYRLAAVPEGTELTEHWADRRTRGAHLMGRIFTGSVANDRAEANRDGMRTTLSRLKGELDRH</sequence>
<dbReference type="Pfam" id="PF10604">
    <property type="entry name" value="Polyketide_cyc2"/>
    <property type="match status" value="1"/>
</dbReference>
<name>A0A543CTE0_9ACTN</name>
<dbReference type="EMBL" id="VFOZ01000001">
    <property type="protein sequence ID" value="TQM00365.1"/>
    <property type="molecule type" value="Genomic_DNA"/>
</dbReference>
<evidence type="ECO:0000313" key="1">
    <source>
        <dbReference type="EMBL" id="TQM00365.1"/>
    </source>
</evidence>
<comment type="caution">
    <text evidence="1">The sequence shown here is derived from an EMBL/GenBank/DDBJ whole genome shotgun (WGS) entry which is preliminary data.</text>
</comment>
<proteinExistence type="predicted"/>
<dbReference type="AlphaFoldDB" id="A0A543CTE0"/>
<dbReference type="InterPro" id="IPR019587">
    <property type="entry name" value="Polyketide_cyclase/dehydratase"/>
</dbReference>
<dbReference type="CDD" id="cd07812">
    <property type="entry name" value="SRPBCC"/>
    <property type="match status" value="1"/>
</dbReference>
<accession>A0A543CTE0</accession>
<dbReference type="Gene3D" id="3.30.530.20">
    <property type="match status" value="1"/>
</dbReference>
<dbReference type="RefSeq" id="WP_141959843.1">
    <property type="nucleotide sequence ID" value="NZ_VFOZ01000001.1"/>
</dbReference>
<dbReference type="SUPFAM" id="SSF55961">
    <property type="entry name" value="Bet v1-like"/>
    <property type="match status" value="1"/>
</dbReference>
<dbReference type="OrthoDB" id="4618973at2"/>